<evidence type="ECO:0000313" key="3">
    <source>
        <dbReference type="Proteomes" id="UP000322214"/>
    </source>
</evidence>
<evidence type="ECO:0000313" key="2">
    <source>
        <dbReference type="EMBL" id="QEG22989.1"/>
    </source>
</evidence>
<keyword evidence="3" id="KW-1185">Reference proteome</keyword>
<name>A0A5B9PBX9_9BACT</name>
<dbReference type="STRING" id="980251.GCA_001642875_04078"/>
<protein>
    <submittedName>
        <fullName evidence="2">Uncharacterized protein</fullName>
    </submittedName>
</protein>
<accession>A0A5B9PBX9</accession>
<proteinExistence type="predicted"/>
<gene>
    <name evidence="2" type="ORF">MFFC18_28810</name>
</gene>
<keyword evidence="1" id="KW-0812">Transmembrane</keyword>
<feature type="transmembrane region" description="Helical" evidence="1">
    <location>
        <begin position="36"/>
        <end position="54"/>
    </location>
</feature>
<keyword evidence="1" id="KW-0472">Membrane</keyword>
<dbReference type="KEGG" id="mff:MFFC18_28810"/>
<evidence type="ECO:0000256" key="1">
    <source>
        <dbReference type="SAM" id="Phobius"/>
    </source>
</evidence>
<reference evidence="2 3" key="1">
    <citation type="submission" date="2019-08" db="EMBL/GenBank/DDBJ databases">
        <title>Deep-cultivation of Planctomycetes and their phenomic and genomic characterization uncovers novel biology.</title>
        <authorList>
            <person name="Wiegand S."/>
            <person name="Jogler M."/>
            <person name="Boedeker C."/>
            <person name="Pinto D."/>
            <person name="Vollmers J."/>
            <person name="Rivas-Marin E."/>
            <person name="Kohn T."/>
            <person name="Peeters S.H."/>
            <person name="Heuer A."/>
            <person name="Rast P."/>
            <person name="Oberbeckmann S."/>
            <person name="Bunk B."/>
            <person name="Jeske O."/>
            <person name="Meyerdierks A."/>
            <person name="Storesund J.E."/>
            <person name="Kallscheuer N."/>
            <person name="Luecker S."/>
            <person name="Lage O.M."/>
            <person name="Pohl T."/>
            <person name="Merkel B.J."/>
            <person name="Hornburger P."/>
            <person name="Mueller R.-W."/>
            <person name="Bruemmer F."/>
            <person name="Labrenz M."/>
            <person name="Spormann A.M."/>
            <person name="Op den Camp H."/>
            <person name="Overmann J."/>
            <person name="Amann R."/>
            <person name="Jetten M.S.M."/>
            <person name="Mascher T."/>
            <person name="Medema M.H."/>
            <person name="Devos D.P."/>
            <person name="Kaster A.-K."/>
            <person name="Ovreas L."/>
            <person name="Rohde M."/>
            <person name="Galperin M.Y."/>
            <person name="Jogler C."/>
        </authorList>
    </citation>
    <scope>NUCLEOTIDE SEQUENCE [LARGE SCALE GENOMIC DNA]</scope>
    <source>
        <strain evidence="2 3">FC18</strain>
    </source>
</reference>
<dbReference type="EMBL" id="CP042912">
    <property type="protein sequence ID" value="QEG22989.1"/>
    <property type="molecule type" value="Genomic_DNA"/>
</dbReference>
<dbReference type="RefSeq" id="WP_075086077.1">
    <property type="nucleotide sequence ID" value="NZ_CP042912.1"/>
</dbReference>
<dbReference type="AlphaFoldDB" id="A0A5B9PBX9"/>
<organism evidence="2 3">
    <name type="scientific">Mariniblastus fucicola</name>
    <dbReference type="NCBI Taxonomy" id="980251"/>
    <lineage>
        <taxon>Bacteria</taxon>
        <taxon>Pseudomonadati</taxon>
        <taxon>Planctomycetota</taxon>
        <taxon>Planctomycetia</taxon>
        <taxon>Pirellulales</taxon>
        <taxon>Pirellulaceae</taxon>
        <taxon>Mariniblastus</taxon>
    </lineage>
</organism>
<keyword evidence="1" id="KW-1133">Transmembrane helix</keyword>
<sequence length="77" mass="8799">MSKFYHSLESEKYFLSSLQSDQQIARQKARASAEQAITNLIIIVLAVAAGFYAIKSMPVWLPVVESSFHKITNYRYI</sequence>
<dbReference type="Proteomes" id="UP000322214">
    <property type="component" value="Chromosome"/>
</dbReference>